<name>A0AAV2SXR7_MEGNR</name>
<protein>
    <submittedName>
        <fullName evidence="2">Uncharacterized protein</fullName>
    </submittedName>
</protein>
<evidence type="ECO:0000313" key="2">
    <source>
        <dbReference type="EMBL" id="CAL4245322.1"/>
    </source>
</evidence>
<gene>
    <name evidence="2" type="ORF">MNOR_LOCUS41035</name>
</gene>
<accession>A0AAV2SXR7</accession>
<evidence type="ECO:0000256" key="1">
    <source>
        <dbReference type="SAM" id="MobiDB-lite"/>
    </source>
</evidence>
<evidence type="ECO:0000313" key="3">
    <source>
        <dbReference type="Proteomes" id="UP001497623"/>
    </source>
</evidence>
<dbReference type="PANTHER" id="PTHR47272:SF2">
    <property type="entry name" value="PIGGYBAC TRANSPOSABLE ELEMENT-DERIVED PROTEIN 3-LIKE"/>
    <property type="match status" value="1"/>
</dbReference>
<feature type="region of interest" description="Disordered" evidence="1">
    <location>
        <begin position="36"/>
        <end position="65"/>
    </location>
</feature>
<proteinExistence type="predicted"/>
<sequence>YRRDLDLSESTDKPLSLYDFKGNVSFCLRNQNRPLARSVGRPSTSQACVKPTLRGPKRKLPPKPVIEDQIGHVPLGLTKRGRCKNSGCTGVPMYFCMKCKVYLCIGNGKNCFALFHGVDFDMSDFPN</sequence>
<reference evidence="2 3" key="1">
    <citation type="submission" date="2024-05" db="EMBL/GenBank/DDBJ databases">
        <authorList>
            <person name="Wallberg A."/>
        </authorList>
    </citation>
    <scope>NUCLEOTIDE SEQUENCE [LARGE SCALE GENOMIC DNA]</scope>
</reference>
<dbReference type="PANTHER" id="PTHR47272">
    <property type="entry name" value="DDE_TNP_1_7 DOMAIN-CONTAINING PROTEIN"/>
    <property type="match status" value="1"/>
</dbReference>
<dbReference type="Proteomes" id="UP001497623">
    <property type="component" value="Unassembled WGS sequence"/>
</dbReference>
<feature type="non-terminal residue" evidence="2">
    <location>
        <position position="1"/>
    </location>
</feature>
<dbReference type="AlphaFoldDB" id="A0AAV2SXR7"/>
<keyword evidence="3" id="KW-1185">Reference proteome</keyword>
<comment type="caution">
    <text evidence="2">The sequence shown here is derived from an EMBL/GenBank/DDBJ whole genome shotgun (WGS) entry which is preliminary data.</text>
</comment>
<dbReference type="EMBL" id="CAXKWB010138989">
    <property type="protein sequence ID" value="CAL4245322.1"/>
    <property type="molecule type" value="Genomic_DNA"/>
</dbReference>
<organism evidence="2 3">
    <name type="scientific">Meganyctiphanes norvegica</name>
    <name type="common">Northern krill</name>
    <name type="synonym">Thysanopoda norvegica</name>
    <dbReference type="NCBI Taxonomy" id="48144"/>
    <lineage>
        <taxon>Eukaryota</taxon>
        <taxon>Metazoa</taxon>
        <taxon>Ecdysozoa</taxon>
        <taxon>Arthropoda</taxon>
        <taxon>Crustacea</taxon>
        <taxon>Multicrustacea</taxon>
        <taxon>Malacostraca</taxon>
        <taxon>Eumalacostraca</taxon>
        <taxon>Eucarida</taxon>
        <taxon>Euphausiacea</taxon>
        <taxon>Euphausiidae</taxon>
        <taxon>Meganyctiphanes</taxon>
    </lineage>
</organism>